<keyword evidence="8 11" id="KW-1133">Transmembrane helix</keyword>
<evidence type="ECO:0000256" key="11">
    <source>
        <dbReference type="RuleBase" id="RU367121"/>
    </source>
</evidence>
<dbReference type="AlphaFoldDB" id="A0A8K0AK34"/>
<sequence length="511" mass="55025">MSIPESRAAVVARHIFPNVSRLSVPAIASEEPTSTSASGSAGSSGSAEMIHSDVVIVGGGVVGATLAYVLGKKGFKVIVVERDLSEPDRLIGELLQPGGVNALTQLGLAETMEGIDACKIQGYSVFMDNQRLQLKYPIVKGKPAIGRAFHHGRFVQNLRSSARGTTGVSLIAGTVTRLVEEGSRITGLLFRDADGKQKRIKSAVTIVCDGSGSVFRSKISDAQPVVRSHFVGILMEGANEHLPFPWHGHVILAKPTPVLAYPISSTECRVLVDINGKLPSISNGDMTAYLLTEIAPQLPTEIKPYFVSAVQKGRIRSMPNKTMSGKPYVVSGAILLGDAFNCRHPLTGGGMTVAFNDVLTFANLIRSRKDLTDLKRLEKIMSAFYSKRKPYASTINILANALYSVFSAQDDPSLPIMRKACFDYFKLGGIAVSGPIGLLSGLKPYPSMLIFHFFSVALYGVARLLFPFPTPARVFMAFRLLRAATLIVKPLIASESLQCWDAPSLTNVCSR</sequence>
<dbReference type="UniPathway" id="UPA00767">
    <property type="reaction ID" value="UER00752"/>
</dbReference>
<accession>A0A8K0AK34</accession>
<dbReference type="EMBL" id="VRVR01000009">
    <property type="protein sequence ID" value="KAF0852941.1"/>
    <property type="molecule type" value="Genomic_DNA"/>
</dbReference>
<comment type="caution">
    <text evidence="11">Lacks conserved residue(s) required for the propagation of feature annotation.</text>
</comment>
<feature type="transmembrane region" description="Helical" evidence="11">
    <location>
        <begin position="448"/>
        <end position="466"/>
    </location>
</feature>
<dbReference type="GO" id="GO:0016126">
    <property type="term" value="P:sterol biosynthetic process"/>
    <property type="evidence" value="ECO:0007669"/>
    <property type="project" value="UniProtKB-UniRule"/>
</dbReference>
<comment type="similarity">
    <text evidence="3 11">Belongs to the squalene monooxygenase family.</text>
</comment>
<dbReference type="EC" id="1.14.14.17" evidence="4 11"/>
<dbReference type="SUPFAM" id="SSF51905">
    <property type="entry name" value="FAD/NAD(P)-binding domain"/>
    <property type="match status" value="1"/>
</dbReference>
<dbReference type="GO" id="GO:0005783">
    <property type="term" value="C:endoplasmic reticulum"/>
    <property type="evidence" value="ECO:0007669"/>
    <property type="project" value="TreeGrafter"/>
</dbReference>
<feature type="domain" description="Squalene epoxidase" evidence="13">
    <location>
        <begin position="202"/>
        <end position="470"/>
    </location>
</feature>
<evidence type="ECO:0000256" key="3">
    <source>
        <dbReference type="ARBA" id="ARBA00008802"/>
    </source>
</evidence>
<dbReference type="GO" id="GO:0016020">
    <property type="term" value="C:membrane"/>
    <property type="evidence" value="ECO:0007669"/>
    <property type="project" value="UniProtKB-SubCell"/>
</dbReference>
<reference evidence="14" key="1">
    <citation type="submission" date="2019-09" db="EMBL/GenBank/DDBJ databases">
        <title>The Mitochondrial Proteome of the Jakobid, Andalucia godoyi, a Protist With the Most Gene-Rich and Bacteria-Like Mitochondrial Genome.</title>
        <authorList>
            <person name="Gray M.W."/>
            <person name="Burger G."/>
            <person name="Derelle R."/>
            <person name="Klimes V."/>
            <person name="Leger M."/>
            <person name="Sarrasin M."/>
            <person name="Vlcek C."/>
            <person name="Roger A.J."/>
            <person name="Elias M."/>
            <person name="Lang B.F."/>
        </authorList>
    </citation>
    <scope>NUCLEOTIDE SEQUENCE</scope>
    <source>
        <strain evidence="14">And28</strain>
    </source>
</reference>
<evidence type="ECO:0000256" key="9">
    <source>
        <dbReference type="ARBA" id="ARBA00023002"/>
    </source>
</evidence>
<proteinExistence type="inferred from homology"/>
<keyword evidence="15" id="KW-1185">Reference proteome</keyword>
<evidence type="ECO:0000256" key="5">
    <source>
        <dbReference type="ARBA" id="ARBA00022630"/>
    </source>
</evidence>
<dbReference type="Pfam" id="PF01266">
    <property type="entry name" value="DAO"/>
    <property type="match status" value="1"/>
</dbReference>
<dbReference type="InterPro" id="IPR040125">
    <property type="entry name" value="Squalene_monox"/>
</dbReference>
<comment type="cofactor">
    <cofactor evidence="1 11">
        <name>FAD</name>
        <dbReference type="ChEBI" id="CHEBI:57692"/>
    </cofactor>
</comment>
<keyword evidence="6 11" id="KW-0812">Transmembrane</keyword>
<evidence type="ECO:0000256" key="8">
    <source>
        <dbReference type="ARBA" id="ARBA00022989"/>
    </source>
</evidence>
<evidence type="ECO:0000256" key="6">
    <source>
        <dbReference type="ARBA" id="ARBA00022692"/>
    </source>
</evidence>
<dbReference type="PANTHER" id="PTHR10835:SF0">
    <property type="entry name" value="SQUALENE MONOOXYGENASE"/>
    <property type="match status" value="1"/>
</dbReference>
<feature type="domain" description="FAD dependent oxidoreductase" evidence="12">
    <location>
        <begin position="53"/>
        <end position="83"/>
    </location>
</feature>
<dbReference type="GO" id="GO:0004506">
    <property type="term" value="F:squalene monooxygenase activity"/>
    <property type="evidence" value="ECO:0007669"/>
    <property type="project" value="UniProtKB-UniRule"/>
</dbReference>
<dbReference type="Proteomes" id="UP000799049">
    <property type="component" value="Unassembled WGS sequence"/>
</dbReference>
<dbReference type="PRINTS" id="PR00420">
    <property type="entry name" value="RNGMNOXGNASE"/>
</dbReference>
<dbReference type="OrthoDB" id="1678617at2759"/>
<evidence type="ECO:0000256" key="7">
    <source>
        <dbReference type="ARBA" id="ARBA00022827"/>
    </source>
</evidence>
<evidence type="ECO:0000259" key="12">
    <source>
        <dbReference type="Pfam" id="PF01266"/>
    </source>
</evidence>
<comment type="catalytic activity">
    <reaction evidence="11">
        <text>squalene + reduced [NADPH--hemoprotein reductase] + O2 = (S)-2,3-epoxysqualene + oxidized [NADPH--hemoprotein reductase] + H2O + H(+)</text>
        <dbReference type="Rhea" id="RHEA:25282"/>
        <dbReference type="Rhea" id="RHEA-COMP:11964"/>
        <dbReference type="Rhea" id="RHEA-COMP:11965"/>
        <dbReference type="ChEBI" id="CHEBI:15377"/>
        <dbReference type="ChEBI" id="CHEBI:15378"/>
        <dbReference type="ChEBI" id="CHEBI:15379"/>
        <dbReference type="ChEBI" id="CHEBI:15440"/>
        <dbReference type="ChEBI" id="CHEBI:15441"/>
        <dbReference type="ChEBI" id="CHEBI:57618"/>
        <dbReference type="ChEBI" id="CHEBI:58210"/>
        <dbReference type="EC" id="1.14.14.17"/>
    </reaction>
</comment>
<dbReference type="PANTHER" id="PTHR10835">
    <property type="entry name" value="SQUALENE MONOOXYGENASE"/>
    <property type="match status" value="1"/>
</dbReference>
<dbReference type="InterPro" id="IPR036188">
    <property type="entry name" value="FAD/NAD-bd_sf"/>
</dbReference>
<keyword evidence="14" id="KW-0503">Monooxygenase</keyword>
<keyword evidence="10 11" id="KW-0472">Membrane</keyword>
<protein>
    <recommendedName>
        <fullName evidence="4 11">Squalene monooxygenase</fullName>
        <ecNumber evidence="4 11">1.14.14.17</ecNumber>
    </recommendedName>
</protein>
<name>A0A8K0AK34_ANDGO</name>
<dbReference type="InterPro" id="IPR006076">
    <property type="entry name" value="FAD-dep_OxRdtase"/>
</dbReference>
<comment type="caution">
    <text evidence="14">The sequence shown here is derived from an EMBL/GenBank/DDBJ whole genome shotgun (WGS) entry which is preliminary data.</text>
</comment>
<evidence type="ECO:0000256" key="4">
    <source>
        <dbReference type="ARBA" id="ARBA00012312"/>
    </source>
</evidence>
<gene>
    <name evidence="14" type="ORF">ANDGO_05972</name>
</gene>
<comment type="function">
    <text evidence="11">Catalyzes the stereospecific oxidation of squalene to (S)-2,3-epoxysqualene, and is considered to be a rate-limiting enzyme in steroid biosynthesis.</text>
</comment>
<dbReference type="Gene3D" id="3.50.50.60">
    <property type="entry name" value="FAD/NAD(P)-binding domain"/>
    <property type="match status" value="1"/>
</dbReference>
<dbReference type="GO" id="GO:0050660">
    <property type="term" value="F:flavin adenine dinucleotide binding"/>
    <property type="evidence" value="ECO:0007669"/>
    <property type="project" value="UniProtKB-UniRule"/>
</dbReference>
<comment type="subcellular location">
    <subcellularLocation>
        <location evidence="2">Membrane</location>
        <topology evidence="2">Multi-pass membrane protein</topology>
    </subcellularLocation>
</comment>
<evidence type="ECO:0000259" key="13">
    <source>
        <dbReference type="Pfam" id="PF08491"/>
    </source>
</evidence>
<dbReference type="Pfam" id="PF08491">
    <property type="entry name" value="SE"/>
    <property type="match status" value="1"/>
</dbReference>
<dbReference type="InterPro" id="IPR013698">
    <property type="entry name" value="Squalene_epoxidase"/>
</dbReference>
<organism evidence="14 15">
    <name type="scientific">Andalucia godoyi</name>
    <name type="common">Flagellate</name>
    <dbReference type="NCBI Taxonomy" id="505711"/>
    <lineage>
        <taxon>Eukaryota</taxon>
        <taxon>Discoba</taxon>
        <taxon>Jakobida</taxon>
        <taxon>Andalucina</taxon>
        <taxon>Andaluciidae</taxon>
        <taxon>Andalucia</taxon>
    </lineage>
</organism>
<evidence type="ECO:0000256" key="10">
    <source>
        <dbReference type="ARBA" id="ARBA00023136"/>
    </source>
</evidence>
<evidence type="ECO:0000313" key="15">
    <source>
        <dbReference type="Proteomes" id="UP000799049"/>
    </source>
</evidence>
<keyword evidence="5 11" id="KW-0285">Flavoprotein</keyword>
<evidence type="ECO:0000256" key="1">
    <source>
        <dbReference type="ARBA" id="ARBA00001974"/>
    </source>
</evidence>
<keyword evidence="7 11" id="KW-0274">FAD</keyword>
<keyword evidence="9 11" id="KW-0560">Oxidoreductase</keyword>
<evidence type="ECO:0000256" key="2">
    <source>
        <dbReference type="ARBA" id="ARBA00004141"/>
    </source>
</evidence>
<evidence type="ECO:0000313" key="14">
    <source>
        <dbReference type="EMBL" id="KAF0852941.1"/>
    </source>
</evidence>